<keyword evidence="2" id="KW-1185">Reference proteome</keyword>
<accession>A0ABP6CX38</accession>
<evidence type="ECO:0000313" key="1">
    <source>
        <dbReference type="EMBL" id="GAA2628026.1"/>
    </source>
</evidence>
<gene>
    <name evidence="1" type="ORF">GCM10010411_76590</name>
</gene>
<reference evidence="2" key="1">
    <citation type="journal article" date="2019" name="Int. J. Syst. Evol. Microbiol.">
        <title>The Global Catalogue of Microorganisms (GCM) 10K type strain sequencing project: providing services to taxonomists for standard genome sequencing and annotation.</title>
        <authorList>
            <consortium name="The Broad Institute Genomics Platform"/>
            <consortium name="The Broad Institute Genome Sequencing Center for Infectious Disease"/>
            <person name="Wu L."/>
            <person name="Ma J."/>
        </authorList>
    </citation>
    <scope>NUCLEOTIDE SEQUENCE [LARGE SCALE GENOMIC DNA]</scope>
    <source>
        <strain evidence="2">JCM 6833</strain>
    </source>
</reference>
<organism evidence="1 2">
    <name type="scientific">Actinomadura fulvescens</name>
    <dbReference type="NCBI Taxonomy" id="46160"/>
    <lineage>
        <taxon>Bacteria</taxon>
        <taxon>Bacillati</taxon>
        <taxon>Actinomycetota</taxon>
        <taxon>Actinomycetes</taxon>
        <taxon>Streptosporangiales</taxon>
        <taxon>Thermomonosporaceae</taxon>
        <taxon>Actinomadura</taxon>
    </lineage>
</organism>
<evidence type="ECO:0000313" key="2">
    <source>
        <dbReference type="Proteomes" id="UP001501509"/>
    </source>
</evidence>
<name>A0ABP6CX38_9ACTN</name>
<protein>
    <submittedName>
        <fullName evidence="1">Uncharacterized protein</fullName>
    </submittedName>
</protein>
<dbReference type="EMBL" id="BAAATD010000013">
    <property type="protein sequence ID" value="GAA2628026.1"/>
    <property type="molecule type" value="Genomic_DNA"/>
</dbReference>
<sequence>MPPAAEVYAERVLVKGHTAECPQSEPRRYAWQSDGHLCVGTLAEYATAWEQGHCYGDLELSAELRTWSETYPLQVRPLTTDDNWISYQLAAGNESVNLSIDGRS</sequence>
<dbReference type="Proteomes" id="UP001501509">
    <property type="component" value="Unassembled WGS sequence"/>
</dbReference>
<comment type="caution">
    <text evidence="1">The sequence shown here is derived from an EMBL/GenBank/DDBJ whole genome shotgun (WGS) entry which is preliminary data.</text>
</comment>
<proteinExistence type="predicted"/>